<comment type="caution">
    <text evidence="1">The sequence shown here is derived from an EMBL/GenBank/DDBJ whole genome shotgun (WGS) entry which is preliminary data.</text>
</comment>
<name>A0AC60PR86_IXOPE</name>
<evidence type="ECO:0000313" key="2">
    <source>
        <dbReference type="Proteomes" id="UP000805193"/>
    </source>
</evidence>
<reference evidence="1 2" key="1">
    <citation type="journal article" date="2020" name="Cell">
        <title>Large-Scale Comparative Analyses of Tick Genomes Elucidate Their Genetic Diversity and Vector Capacities.</title>
        <authorList>
            <consortium name="Tick Genome and Microbiome Consortium (TIGMIC)"/>
            <person name="Jia N."/>
            <person name="Wang J."/>
            <person name="Shi W."/>
            <person name="Du L."/>
            <person name="Sun Y."/>
            <person name="Zhan W."/>
            <person name="Jiang J.F."/>
            <person name="Wang Q."/>
            <person name="Zhang B."/>
            <person name="Ji P."/>
            <person name="Bell-Sakyi L."/>
            <person name="Cui X.M."/>
            <person name="Yuan T.T."/>
            <person name="Jiang B.G."/>
            <person name="Yang W.F."/>
            <person name="Lam T.T."/>
            <person name="Chang Q.C."/>
            <person name="Ding S.J."/>
            <person name="Wang X.J."/>
            <person name="Zhu J.G."/>
            <person name="Ruan X.D."/>
            <person name="Zhao L."/>
            <person name="Wei J.T."/>
            <person name="Ye R.Z."/>
            <person name="Que T.C."/>
            <person name="Du C.H."/>
            <person name="Zhou Y.H."/>
            <person name="Cheng J.X."/>
            <person name="Dai P.F."/>
            <person name="Guo W.B."/>
            <person name="Han X.H."/>
            <person name="Huang E.J."/>
            <person name="Li L.F."/>
            <person name="Wei W."/>
            <person name="Gao Y.C."/>
            <person name="Liu J.Z."/>
            <person name="Shao H.Z."/>
            <person name="Wang X."/>
            <person name="Wang C.C."/>
            <person name="Yang T.C."/>
            <person name="Huo Q.B."/>
            <person name="Li W."/>
            <person name="Chen H.Y."/>
            <person name="Chen S.E."/>
            <person name="Zhou L.G."/>
            <person name="Ni X.B."/>
            <person name="Tian J.H."/>
            <person name="Sheng Y."/>
            <person name="Liu T."/>
            <person name="Pan Y.S."/>
            <person name="Xia L.Y."/>
            <person name="Li J."/>
            <person name="Zhao F."/>
            <person name="Cao W.C."/>
        </authorList>
    </citation>
    <scope>NUCLEOTIDE SEQUENCE [LARGE SCALE GENOMIC DNA]</scope>
    <source>
        <strain evidence="1">Iper-2018</strain>
    </source>
</reference>
<dbReference type="EMBL" id="JABSTQ010010094">
    <property type="protein sequence ID" value="KAG0423491.1"/>
    <property type="molecule type" value="Genomic_DNA"/>
</dbReference>
<organism evidence="1 2">
    <name type="scientific">Ixodes persulcatus</name>
    <name type="common">Taiga tick</name>
    <dbReference type="NCBI Taxonomy" id="34615"/>
    <lineage>
        <taxon>Eukaryota</taxon>
        <taxon>Metazoa</taxon>
        <taxon>Ecdysozoa</taxon>
        <taxon>Arthropoda</taxon>
        <taxon>Chelicerata</taxon>
        <taxon>Arachnida</taxon>
        <taxon>Acari</taxon>
        <taxon>Parasitiformes</taxon>
        <taxon>Ixodida</taxon>
        <taxon>Ixodoidea</taxon>
        <taxon>Ixodidae</taxon>
        <taxon>Ixodinae</taxon>
        <taxon>Ixodes</taxon>
    </lineage>
</organism>
<evidence type="ECO:0000313" key="1">
    <source>
        <dbReference type="EMBL" id="KAG0423491.1"/>
    </source>
</evidence>
<dbReference type="Proteomes" id="UP000805193">
    <property type="component" value="Unassembled WGS sequence"/>
</dbReference>
<gene>
    <name evidence="1" type="ORF">HPB47_000721</name>
</gene>
<keyword evidence="2" id="KW-1185">Reference proteome</keyword>
<accession>A0AC60PR86</accession>
<protein>
    <submittedName>
        <fullName evidence="1">Uncharacterized protein</fullName>
    </submittedName>
</protein>
<sequence>MAPSRSAGSASENREKGTIKGPQREAEKIHTFSRGRAEGEEMCPDLSVDPPTTTTGGRLTGQLTFARALLPAQHRDVVNKQGREKSSHSSGPKQRSVVESVVRFNAGCFLSLGVVVRAVTVGAPIGT</sequence>
<proteinExistence type="predicted"/>